<dbReference type="GO" id="GO:0005783">
    <property type="term" value="C:endoplasmic reticulum"/>
    <property type="evidence" value="ECO:0007669"/>
    <property type="project" value="TreeGrafter"/>
</dbReference>
<dbReference type="OrthoDB" id="2146047at2759"/>
<dbReference type="InterPro" id="IPR006634">
    <property type="entry name" value="TLC-dom"/>
</dbReference>
<evidence type="ECO:0000256" key="1">
    <source>
        <dbReference type="ARBA" id="ARBA00004141"/>
    </source>
</evidence>
<gene>
    <name evidence="7" type="ORF">AMSG_03944</name>
</gene>
<sequence>METVRAAWEALVEAAALREEDGFSTAEVDGAWEDPRRSELDEDAFLASIRLRYPWRRIAVLSGGWLLGCVALHGVAHGIIHASVAKDILAAMPPEDANIYLAEHVVSWVHGAIMGIGGLWAVAGVRLFDDSVTRPYPPILDSYYACHLGYTLYDLVTMALHGGETPSMWAHHIAGVVGSALMPCLRSLAFIPTAFFITELTVLPQNVLWFCQRLQVDRSSLFYRGLLFARAVFYLAFRAPALFFVVLYAWRRGLRPARFLKLPGYVQALVSVILGGLGFLNTQWSQQVVTTYITSELTVLTS</sequence>
<keyword evidence="2 5" id="KW-0812">Transmembrane</keyword>
<dbReference type="InterPro" id="IPR050846">
    <property type="entry name" value="TLCD"/>
</dbReference>
<dbReference type="GO" id="GO:0016020">
    <property type="term" value="C:membrane"/>
    <property type="evidence" value="ECO:0007669"/>
    <property type="project" value="UniProtKB-SubCell"/>
</dbReference>
<evidence type="ECO:0000313" key="7">
    <source>
        <dbReference type="EMBL" id="KNC47713.1"/>
    </source>
</evidence>
<comment type="subcellular location">
    <subcellularLocation>
        <location evidence="1">Membrane</location>
        <topology evidence="1">Multi-pass membrane protein</topology>
    </subcellularLocation>
</comment>
<dbReference type="PANTHER" id="PTHR13439">
    <property type="entry name" value="CT120 PROTEIN"/>
    <property type="match status" value="1"/>
</dbReference>
<dbReference type="RefSeq" id="XP_013759195.1">
    <property type="nucleotide sequence ID" value="XM_013903741.1"/>
</dbReference>
<organism evidence="7 8">
    <name type="scientific">Thecamonas trahens ATCC 50062</name>
    <dbReference type="NCBI Taxonomy" id="461836"/>
    <lineage>
        <taxon>Eukaryota</taxon>
        <taxon>Apusozoa</taxon>
        <taxon>Apusomonadida</taxon>
        <taxon>Apusomonadidae</taxon>
        <taxon>Thecamonas</taxon>
    </lineage>
</organism>
<dbReference type="Proteomes" id="UP000054408">
    <property type="component" value="Unassembled WGS sequence"/>
</dbReference>
<evidence type="ECO:0000256" key="5">
    <source>
        <dbReference type="SAM" id="Phobius"/>
    </source>
</evidence>
<evidence type="ECO:0000259" key="6">
    <source>
        <dbReference type="Pfam" id="PF03798"/>
    </source>
</evidence>
<feature type="domain" description="TLC" evidence="6">
    <location>
        <begin position="102"/>
        <end position="288"/>
    </location>
</feature>
<reference evidence="7 8" key="1">
    <citation type="submission" date="2010-05" db="EMBL/GenBank/DDBJ databases">
        <title>The Genome Sequence of Thecamonas trahens ATCC 50062.</title>
        <authorList>
            <consortium name="The Broad Institute Genome Sequencing Platform"/>
            <person name="Russ C."/>
            <person name="Cuomo C."/>
            <person name="Shea T."/>
            <person name="Young S.K."/>
            <person name="Zeng Q."/>
            <person name="Koehrsen M."/>
            <person name="Haas B."/>
            <person name="Borodovsky M."/>
            <person name="Guigo R."/>
            <person name="Alvarado L."/>
            <person name="Berlin A."/>
            <person name="Bochicchio J."/>
            <person name="Borenstein D."/>
            <person name="Chapman S."/>
            <person name="Chen Z."/>
            <person name="Freedman E."/>
            <person name="Gellesch M."/>
            <person name="Goldberg J."/>
            <person name="Griggs A."/>
            <person name="Gujja S."/>
            <person name="Heilman E."/>
            <person name="Heiman D."/>
            <person name="Hepburn T."/>
            <person name="Howarth C."/>
            <person name="Jen D."/>
            <person name="Larson L."/>
            <person name="Mehta T."/>
            <person name="Park D."/>
            <person name="Pearson M."/>
            <person name="Roberts A."/>
            <person name="Saif S."/>
            <person name="Shenoy N."/>
            <person name="Sisk P."/>
            <person name="Stolte C."/>
            <person name="Sykes S."/>
            <person name="Thomson T."/>
            <person name="Walk T."/>
            <person name="White J."/>
            <person name="Yandava C."/>
            <person name="Burger G."/>
            <person name="Gray M.W."/>
            <person name="Holland P.W.H."/>
            <person name="King N."/>
            <person name="Lang F.B.F."/>
            <person name="Roger A.J."/>
            <person name="Ruiz-Trillo I."/>
            <person name="Lander E."/>
            <person name="Nusbaum C."/>
        </authorList>
    </citation>
    <scope>NUCLEOTIDE SEQUENCE [LARGE SCALE GENOMIC DNA]</scope>
    <source>
        <strain evidence="7 8">ATCC 50062</strain>
    </source>
</reference>
<evidence type="ECO:0000256" key="4">
    <source>
        <dbReference type="ARBA" id="ARBA00023136"/>
    </source>
</evidence>
<protein>
    <recommendedName>
        <fullName evidence="6">TLC domain-containing protein</fullName>
    </recommendedName>
</protein>
<keyword evidence="3 5" id="KW-1133">Transmembrane helix</keyword>
<dbReference type="GeneID" id="25563511"/>
<dbReference type="eggNOG" id="ENOG502S9Z0">
    <property type="taxonomic scope" value="Eukaryota"/>
</dbReference>
<feature type="transmembrane region" description="Helical" evidence="5">
    <location>
        <begin position="58"/>
        <end position="85"/>
    </location>
</feature>
<dbReference type="GO" id="GO:0055088">
    <property type="term" value="P:lipid homeostasis"/>
    <property type="evidence" value="ECO:0007669"/>
    <property type="project" value="TreeGrafter"/>
</dbReference>
<dbReference type="PANTHER" id="PTHR13439:SF0">
    <property type="entry name" value="TOPOISOMERASE I DAMAGE AFFECTED PROTEIN 4"/>
    <property type="match status" value="1"/>
</dbReference>
<evidence type="ECO:0000256" key="2">
    <source>
        <dbReference type="ARBA" id="ARBA00022692"/>
    </source>
</evidence>
<dbReference type="Pfam" id="PF03798">
    <property type="entry name" value="TRAM_LAG1_CLN8"/>
    <property type="match status" value="1"/>
</dbReference>
<evidence type="ECO:0000313" key="8">
    <source>
        <dbReference type="Proteomes" id="UP000054408"/>
    </source>
</evidence>
<accession>A0A0L0D8U5</accession>
<feature type="transmembrane region" description="Helical" evidence="5">
    <location>
        <begin position="227"/>
        <end position="250"/>
    </location>
</feature>
<keyword evidence="4 5" id="KW-0472">Membrane</keyword>
<keyword evidence="8" id="KW-1185">Reference proteome</keyword>
<dbReference type="EMBL" id="GL349448">
    <property type="protein sequence ID" value="KNC47713.1"/>
    <property type="molecule type" value="Genomic_DNA"/>
</dbReference>
<evidence type="ECO:0000256" key="3">
    <source>
        <dbReference type="ARBA" id="ARBA00022989"/>
    </source>
</evidence>
<proteinExistence type="predicted"/>
<dbReference type="AlphaFoldDB" id="A0A0L0D8U5"/>
<feature type="transmembrane region" description="Helical" evidence="5">
    <location>
        <begin position="105"/>
        <end position="128"/>
    </location>
</feature>
<feature type="transmembrane region" description="Helical" evidence="5">
    <location>
        <begin position="188"/>
        <end position="207"/>
    </location>
</feature>
<name>A0A0L0D8U5_THETB</name>
<feature type="transmembrane region" description="Helical" evidence="5">
    <location>
        <begin position="262"/>
        <end position="280"/>
    </location>
</feature>